<reference evidence="9" key="1">
    <citation type="journal article" date="2014" name="Front. Microbiol.">
        <title>High frequency of phylogenetically diverse reductive dehalogenase-homologous genes in deep subseafloor sedimentary metagenomes.</title>
        <authorList>
            <person name="Kawai M."/>
            <person name="Futagami T."/>
            <person name="Toyoda A."/>
            <person name="Takaki Y."/>
            <person name="Nishi S."/>
            <person name="Hori S."/>
            <person name="Arai W."/>
            <person name="Tsubouchi T."/>
            <person name="Morono Y."/>
            <person name="Uchiyama I."/>
            <person name="Ito T."/>
            <person name="Fujiyama A."/>
            <person name="Inagaki F."/>
            <person name="Takami H."/>
        </authorList>
    </citation>
    <scope>NUCLEOTIDE SEQUENCE</scope>
    <source>
        <strain evidence="9">Expedition CK06-06</strain>
    </source>
</reference>
<feature type="non-terminal residue" evidence="9">
    <location>
        <position position="324"/>
    </location>
</feature>
<evidence type="ECO:0000313" key="9">
    <source>
        <dbReference type="EMBL" id="GAH43197.1"/>
    </source>
</evidence>
<dbReference type="Pfam" id="PF01261">
    <property type="entry name" value="AP_endonuc_2"/>
    <property type="match status" value="1"/>
</dbReference>
<dbReference type="GO" id="GO:0006284">
    <property type="term" value="P:base-excision repair"/>
    <property type="evidence" value="ECO:0007669"/>
    <property type="project" value="TreeGrafter"/>
</dbReference>
<keyword evidence="5" id="KW-0378">Hydrolase</keyword>
<comment type="caution">
    <text evidence="9">The sequence shown here is derived from an EMBL/GenBank/DDBJ whole genome shotgun (WGS) entry which is preliminary data.</text>
</comment>
<keyword evidence="7" id="KW-0234">DNA repair</keyword>
<dbReference type="FunFam" id="3.20.20.150:FF:000001">
    <property type="entry name" value="Probable endonuclease 4"/>
    <property type="match status" value="1"/>
</dbReference>
<dbReference type="AlphaFoldDB" id="X1FDY4"/>
<dbReference type="PANTHER" id="PTHR21445">
    <property type="entry name" value="ENDONUCLEASE IV ENDODEOXYRIBONUCLEASE IV"/>
    <property type="match status" value="1"/>
</dbReference>
<comment type="cofactor">
    <cofactor evidence="1">
        <name>Zn(2+)</name>
        <dbReference type="ChEBI" id="CHEBI:29105"/>
    </cofactor>
</comment>
<organism evidence="9">
    <name type="scientific">marine sediment metagenome</name>
    <dbReference type="NCBI Taxonomy" id="412755"/>
    <lineage>
        <taxon>unclassified sequences</taxon>
        <taxon>metagenomes</taxon>
        <taxon>ecological metagenomes</taxon>
    </lineage>
</organism>
<dbReference type="PROSITE" id="PS00730">
    <property type="entry name" value="AP_NUCLEASE_F2_2"/>
    <property type="match status" value="1"/>
</dbReference>
<evidence type="ECO:0000256" key="1">
    <source>
        <dbReference type="ARBA" id="ARBA00001947"/>
    </source>
</evidence>
<accession>X1FDY4</accession>
<dbReference type="SUPFAM" id="SSF51658">
    <property type="entry name" value="Xylose isomerase-like"/>
    <property type="match status" value="1"/>
</dbReference>
<comment type="similarity">
    <text evidence="2">Belongs to the AP endonuclease 2 family.</text>
</comment>
<evidence type="ECO:0000256" key="2">
    <source>
        <dbReference type="ARBA" id="ARBA00005340"/>
    </source>
</evidence>
<keyword evidence="3" id="KW-0479">Metal-binding</keyword>
<dbReference type="NCBIfam" id="TIGR00587">
    <property type="entry name" value="nfo"/>
    <property type="match status" value="1"/>
</dbReference>
<evidence type="ECO:0000256" key="6">
    <source>
        <dbReference type="ARBA" id="ARBA00022833"/>
    </source>
</evidence>
<dbReference type="Gene3D" id="3.20.20.150">
    <property type="entry name" value="Divalent-metal-dependent TIM barrel enzymes"/>
    <property type="match status" value="1"/>
</dbReference>
<keyword evidence="4" id="KW-0227">DNA damage</keyword>
<dbReference type="PANTHER" id="PTHR21445:SF0">
    <property type="entry name" value="APURINIC-APYRIMIDINIC ENDONUCLEASE"/>
    <property type="match status" value="1"/>
</dbReference>
<dbReference type="PROSITE" id="PS00731">
    <property type="entry name" value="AP_NUCLEASE_F2_3"/>
    <property type="match status" value="1"/>
</dbReference>
<dbReference type="CDD" id="cd00019">
    <property type="entry name" value="AP2Ec"/>
    <property type="match status" value="1"/>
</dbReference>
<dbReference type="InterPro" id="IPR013022">
    <property type="entry name" value="Xyl_isomerase-like_TIM-brl"/>
</dbReference>
<dbReference type="HAMAP" id="MF_00152">
    <property type="entry name" value="Nfo"/>
    <property type="match status" value="1"/>
</dbReference>
<dbReference type="EMBL" id="BARU01008596">
    <property type="protein sequence ID" value="GAH43197.1"/>
    <property type="molecule type" value="Genomic_DNA"/>
</dbReference>
<evidence type="ECO:0000256" key="3">
    <source>
        <dbReference type="ARBA" id="ARBA00022723"/>
    </source>
</evidence>
<feature type="domain" description="Xylose isomerase-like TIM barrel" evidence="8">
    <location>
        <begin position="72"/>
        <end position="315"/>
    </location>
</feature>
<dbReference type="InterPro" id="IPR018246">
    <property type="entry name" value="AP_endonuc_F2_Zn_BS"/>
</dbReference>
<evidence type="ECO:0000259" key="8">
    <source>
        <dbReference type="Pfam" id="PF01261"/>
    </source>
</evidence>
<sequence>MRRVNATCKKSLPAPGSGAGFFALNGLGFCRKTRYPYRKIGEKTPYFAGNRVLIGAHMSISGGLHKALLRGEKMGCTTIQLFLRPNLAWKAREFTPQDARKFAITQQQTGIAPVVAHNCYLVNLASSDSATLARSLEATVGELERAEVLGIPYLVMHPGAHLGTGERRGLRKIARGIDRALRHSGTRNVRVLLETTAGQGTVLGRRFDHLAEIISISAFAEKLGVCYDTCHTFAAGYDIRTASAYAATMRQFDRVIGLDRLLCFHFNDALFDLGSRRDRHAHIGKGKLGEAPFAFILKDKRFEQIPKILETPKGTYRRRPWDKI</sequence>
<protein>
    <recommendedName>
        <fullName evidence="8">Xylose isomerase-like TIM barrel domain-containing protein</fullName>
    </recommendedName>
</protein>
<dbReference type="GO" id="GO:0008270">
    <property type="term" value="F:zinc ion binding"/>
    <property type="evidence" value="ECO:0007669"/>
    <property type="project" value="InterPro"/>
</dbReference>
<proteinExistence type="inferred from homology"/>
<evidence type="ECO:0000256" key="4">
    <source>
        <dbReference type="ARBA" id="ARBA00022763"/>
    </source>
</evidence>
<evidence type="ECO:0000256" key="7">
    <source>
        <dbReference type="ARBA" id="ARBA00023204"/>
    </source>
</evidence>
<dbReference type="InterPro" id="IPR036237">
    <property type="entry name" value="Xyl_isomerase-like_sf"/>
</dbReference>
<gene>
    <name evidence="9" type="ORF">S03H2_16779</name>
</gene>
<dbReference type="GO" id="GO:0008081">
    <property type="term" value="F:phosphoric diester hydrolase activity"/>
    <property type="evidence" value="ECO:0007669"/>
    <property type="project" value="TreeGrafter"/>
</dbReference>
<evidence type="ECO:0000256" key="5">
    <source>
        <dbReference type="ARBA" id="ARBA00022801"/>
    </source>
</evidence>
<dbReference type="GO" id="GO:0003677">
    <property type="term" value="F:DNA binding"/>
    <property type="evidence" value="ECO:0007669"/>
    <property type="project" value="InterPro"/>
</dbReference>
<keyword evidence="6" id="KW-0862">Zinc</keyword>
<dbReference type="InterPro" id="IPR001719">
    <property type="entry name" value="AP_endonuc_2"/>
</dbReference>
<name>X1FDY4_9ZZZZ</name>
<dbReference type="GO" id="GO:0003906">
    <property type="term" value="F:DNA-(apurinic or apyrimidinic site) endonuclease activity"/>
    <property type="evidence" value="ECO:0007669"/>
    <property type="project" value="TreeGrafter"/>
</dbReference>
<dbReference type="SMART" id="SM00518">
    <property type="entry name" value="AP2Ec"/>
    <property type="match status" value="1"/>
</dbReference>
<dbReference type="PROSITE" id="PS51432">
    <property type="entry name" value="AP_NUCLEASE_F2_4"/>
    <property type="match status" value="1"/>
</dbReference>